<protein>
    <submittedName>
        <fullName evidence="2">(northern house mosquito) hypothetical protein</fullName>
    </submittedName>
</protein>
<evidence type="ECO:0000313" key="2">
    <source>
        <dbReference type="EMBL" id="CAG6539258.1"/>
    </source>
</evidence>
<evidence type="ECO:0000256" key="1">
    <source>
        <dbReference type="SAM" id="Phobius"/>
    </source>
</evidence>
<reference evidence="2" key="1">
    <citation type="submission" date="2021-05" db="EMBL/GenBank/DDBJ databases">
        <authorList>
            <person name="Alioto T."/>
            <person name="Alioto T."/>
            <person name="Gomez Garrido J."/>
        </authorList>
    </citation>
    <scope>NUCLEOTIDE SEQUENCE</scope>
</reference>
<dbReference type="EMBL" id="HBUE01220295">
    <property type="protein sequence ID" value="CAG6539258.1"/>
    <property type="molecule type" value="Transcribed_RNA"/>
</dbReference>
<keyword evidence="1" id="KW-1133">Transmembrane helix</keyword>
<dbReference type="AlphaFoldDB" id="A0A8D8MSU6"/>
<feature type="transmembrane region" description="Helical" evidence="1">
    <location>
        <begin position="74"/>
        <end position="95"/>
    </location>
</feature>
<keyword evidence="1" id="KW-0472">Membrane</keyword>
<organism evidence="2">
    <name type="scientific">Culex pipiens</name>
    <name type="common">House mosquito</name>
    <dbReference type="NCBI Taxonomy" id="7175"/>
    <lineage>
        <taxon>Eukaryota</taxon>
        <taxon>Metazoa</taxon>
        <taxon>Ecdysozoa</taxon>
        <taxon>Arthropoda</taxon>
        <taxon>Hexapoda</taxon>
        <taxon>Insecta</taxon>
        <taxon>Pterygota</taxon>
        <taxon>Neoptera</taxon>
        <taxon>Endopterygota</taxon>
        <taxon>Diptera</taxon>
        <taxon>Nematocera</taxon>
        <taxon>Culicoidea</taxon>
        <taxon>Culicidae</taxon>
        <taxon>Culicinae</taxon>
        <taxon>Culicini</taxon>
        <taxon>Culex</taxon>
        <taxon>Culex</taxon>
    </lineage>
</organism>
<name>A0A8D8MSU6_CULPI</name>
<proteinExistence type="predicted"/>
<keyword evidence="1" id="KW-0812">Transmembrane</keyword>
<accession>A0A8D8MSU6</accession>
<sequence length="129" mass="13606">MAAVVAAAEEVRLKLPLLLLLTECAGEGFGRGGIWGIPEEEPRSSIGGVSSQMASTRAKLYMEEALSKEDPSSVTWAVTCLVVGLMAWVLLYIPLPAAPPPPAPDPAPGPDPPPEPAVFVRRELSVHVL</sequence>
<dbReference type="EMBL" id="HBUE01326904">
    <property type="protein sequence ID" value="CAG6591286.1"/>
    <property type="molecule type" value="Transcribed_RNA"/>
</dbReference>